<feature type="region of interest" description="Disordered" evidence="1">
    <location>
        <begin position="1"/>
        <end position="28"/>
    </location>
</feature>
<dbReference type="Pfam" id="PF17252">
    <property type="entry name" value="DUF5319"/>
    <property type="match status" value="1"/>
</dbReference>
<protein>
    <recommendedName>
        <fullName evidence="4">DUF5319 domain-containing protein</fullName>
    </recommendedName>
</protein>
<dbReference type="EMBL" id="JAGINY010000001">
    <property type="protein sequence ID" value="MBP2333503.1"/>
    <property type="molecule type" value="Genomic_DNA"/>
</dbReference>
<accession>A0ABS4UAC5</accession>
<proteinExistence type="predicted"/>
<sequence length="125" mass="14733">MNRDFWSSMPRDPFEGDPDDPSHLLEPDEPFVPLTAQERREVEEDLEAVRTFRADLAPRGLWGVSMMCEDCNEPHYYNWDVLETHYVLLLKGEQSPVHEPQYDPDPSRYAPWDYCAGYVDGRRDR</sequence>
<evidence type="ECO:0000256" key="1">
    <source>
        <dbReference type="SAM" id="MobiDB-lite"/>
    </source>
</evidence>
<dbReference type="Proteomes" id="UP001519305">
    <property type="component" value="Unassembled WGS sequence"/>
</dbReference>
<reference evidence="2 3" key="1">
    <citation type="submission" date="2021-03" db="EMBL/GenBank/DDBJ databases">
        <title>Sequencing the genomes of 1000 actinobacteria strains.</title>
        <authorList>
            <person name="Klenk H.-P."/>
        </authorList>
    </citation>
    <scope>NUCLEOTIDE SEQUENCE [LARGE SCALE GENOMIC DNA]</scope>
    <source>
        <strain evidence="2 3">DSM 44506</strain>
    </source>
</reference>
<evidence type="ECO:0000313" key="2">
    <source>
        <dbReference type="EMBL" id="MBP2333503.1"/>
    </source>
</evidence>
<comment type="caution">
    <text evidence="2">The sequence shown here is derived from an EMBL/GenBank/DDBJ whole genome shotgun (WGS) entry which is preliminary data.</text>
</comment>
<name>A0ABS4UAC5_9CORY</name>
<gene>
    <name evidence="2" type="ORF">JOF33_002202</name>
</gene>
<dbReference type="InterPro" id="IPR035165">
    <property type="entry name" value="DUF5319"/>
</dbReference>
<evidence type="ECO:0008006" key="4">
    <source>
        <dbReference type="Google" id="ProtNLM"/>
    </source>
</evidence>
<keyword evidence="3" id="KW-1185">Reference proteome</keyword>
<organism evidence="2 3">
    <name type="scientific">Corynebacterium freneyi</name>
    <dbReference type="NCBI Taxonomy" id="134034"/>
    <lineage>
        <taxon>Bacteria</taxon>
        <taxon>Bacillati</taxon>
        <taxon>Actinomycetota</taxon>
        <taxon>Actinomycetes</taxon>
        <taxon>Mycobacteriales</taxon>
        <taxon>Corynebacteriaceae</taxon>
        <taxon>Corynebacterium</taxon>
    </lineage>
</organism>
<evidence type="ECO:0000313" key="3">
    <source>
        <dbReference type="Proteomes" id="UP001519305"/>
    </source>
</evidence>